<dbReference type="RefSeq" id="WP_345339529.1">
    <property type="nucleotide sequence ID" value="NZ_BAABLI010000009.1"/>
</dbReference>
<reference evidence="2" key="1">
    <citation type="journal article" date="2019" name="Int. J. Syst. Evol. Microbiol.">
        <title>The Global Catalogue of Microorganisms (GCM) 10K type strain sequencing project: providing services to taxonomists for standard genome sequencing and annotation.</title>
        <authorList>
            <consortium name="The Broad Institute Genomics Platform"/>
            <consortium name="The Broad Institute Genome Sequencing Center for Infectious Disease"/>
            <person name="Wu L."/>
            <person name="Ma J."/>
        </authorList>
    </citation>
    <scope>NUCLEOTIDE SEQUENCE [LARGE SCALE GENOMIC DNA]</scope>
    <source>
        <strain evidence="2">CGMCC 1.10992</strain>
    </source>
</reference>
<dbReference type="EMBL" id="JBHUHT010000013">
    <property type="protein sequence ID" value="MFD2096827.1"/>
    <property type="molecule type" value="Genomic_DNA"/>
</dbReference>
<organism evidence="1 2">
    <name type="scientific">Corallincola platygyrae</name>
    <dbReference type="NCBI Taxonomy" id="1193278"/>
    <lineage>
        <taxon>Bacteria</taxon>
        <taxon>Pseudomonadati</taxon>
        <taxon>Pseudomonadota</taxon>
        <taxon>Gammaproteobacteria</taxon>
        <taxon>Alteromonadales</taxon>
        <taxon>Psychromonadaceae</taxon>
        <taxon>Corallincola</taxon>
    </lineage>
</organism>
<comment type="caution">
    <text evidence="1">The sequence shown here is derived from an EMBL/GenBank/DDBJ whole genome shotgun (WGS) entry which is preliminary data.</text>
</comment>
<dbReference type="Proteomes" id="UP001597380">
    <property type="component" value="Unassembled WGS sequence"/>
</dbReference>
<evidence type="ECO:0000313" key="1">
    <source>
        <dbReference type="EMBL" id="MFD2096827.1"/>
    </source>
</evidence>
<accession>A0ABW4XPC0</accession>
<name>A0ABW4XPC0_9GAMM</name>
<protein>
    <recommendedName>
        <fullName evidence="3">Flagellar basal-body/hook protein C-terminal domain-containing protein</fullName>
    </recommendedName>
</protein>
<gene>
    <name evidence="1" type="ORF">ACFSJ3_12590</name>
</gene>
<sequence>MEIPSAINSGIEGVRRAEQSVAESANNIATSVVEPEVVEEPALQTEEAINLSEELVNLRVQEFNAKASAQVIQTADEVIGTLLDTSA</sequence>
<evidence type="ECO:0008006" key="3">
    <source>
        <dbReference type="Google" id="ProtNLM"/>
    </source>
</evidence>
<evidence type="ECO:0000313" key="2">
    <source>
        <dbReference type="Proteomes" id="UP001597380"/>
    </source>
</evidence>
<keyword evidence="2" id="KW-1185">Reference proteome</keyword>
<proteinExistence type="predicted"/>